<accession>A0A9Q0YI84</accession>
<proteinExistence type="predicted"/>
<dbReference type="Proteomes" id="UP001152320">
    <property type="component" value="Chromosome 21"/>
</dbReference>
<dbReference type="Gene3D" id="3.30.2140.20">
    <property type="match status" value="1"/>
</dbReference>
<protein>
    <recommendedName>
        <fullName evidence="3">Arylamine N-acetyltransferase</fullName>
    </recommendedName>
</protein>
<organism evidence="1 2">
    <name type="scientific">Holothuria leucospilota</name>
    <name type="common">Black long sea cucumber</name>
    <name type="synonym">Mertensiothuria leucospilota</name>
    <dbReference type="NCBI Taxonomy" id="206669"/>
    <lineage>
        <taxon>Eukaryota</taxon>
        <taxon>Metazoa</taxon>
        <taxon>Echinodermata</taxon>
        <taxon>Eleutherozoa</taxon>
        <taxon>Echinozoa</taxon>
        <taxon>Holothuroidea</taxon>
        <taxon>Aspidochirotacea</taxon>
        <taxon>Aspidochirotida</taxon>
        <taxon>Holothuriidae</taxon>
        <taxon>Holothuria</taxon>
    </lineage>
</organism>
<comment type="caution">
    <text evidence="1">The sequence shown here is derived from an EMBL/GenBank/DDBJ whole genome shotgun (WGS) entry which is preliminary data.</text>
</comment>
<dbReference type="SUPFAM" id="SSF54001">
    <property type="entry name" value="Cysteine proteinases"/>
    <property type="match status" value="1"/>
</dbReference>
<sequence length="233" mass="26899">MFQRQGGGCFVINSFIKVVLQNLGYQAYLIERCLPGTKRTGTEGHIGLIVQNVTHHGSKHLMEPGTRHPILQLIPLNFARVSPEYNLGHYSIRLFKDVSGIVHLCRPTLDDNIDDNDTMNFEGKKWEILITYRTLRSLSIEDCEKETNNILQDRNLMPELHDKLIIFGFSQGRWTAVVGRNFVQYGSRPGLATRKVMKNNAEMVETICKHFPQYPKERVAEVLMFWYPDRHVV</sequence>
<dbReference type="EMBL" id="JAIZAY010000021">
    <property type="protein sequence ID" value="KAJ8021840.1"/>
    <property type="molecule type" value="Genomic_DNA"/>
</dbReference>
<dbReference type="OrthoDB" id="10472012at2759"/>
<evidence type="ECO:0000313" key="2">
    <source>
        <dbReference type="Proteomes" id="UP001152320"/>
    </source>
</evidence>
<dbReference type="AlphaFoldDB" id="A0A9Q0YI84"/>
<dbReference type="InterPro" id="IPR053710">
    <property type="entry name" value="Arylamine_NAT_domain_sf"/>
</dbReference>
<name>A0A9Q0YI84_HOLLE</name>
<gene>
    <name evidence="1" type="ORF">HOLleu_39150</name>
</gene>
<dbReference type="InterPro" id="IPR038765">
    <property type="entry name" value="Papain-like_cys_pep_sf"/>
</dbReference>
<reference evidence="1" key="1">
    <citation type="submission" date="2021-10" db="EMBL/GenBank/DDBJ databases">
        <title>Tropical sea cucumber genome reveals ecological adaptation and Cuvierian tubules defense mechanism.</title>
        <authorList>
            <person name="Chen T."/>
        </authorList>
    </citation>
    <scope>NUCLEOTIDE SEQUENCE</scope>
    <source>
        <strain evidence="1">Nanhai2018</strain>
        <tissue evidence="1">Muscle</tissue>
    </source>
</reference>
<evidence type="ECO:0000313" key="1">
    <source>
        <dbReference type="EMBL" id="KAJ8021840.1"/>
    </source>
</evidence>
<keyword evidence="2" id="KW-1185">Reference proteome</keyword>
<evidence type="ECO:0008006" key="3">
    <source>
        <dbReference type="Google" id="ProtNLM"/>
    </source>
</evidence>